<dbReference type="Pfam" id="PF04459">
    <property type="entry name" value="DUF512"/>
    <property type="match status" value="1"/>
</dbReference>
<dbReference type="Gene3D" id="3.20.20.70">
    <property type="entry name" value="Aldolase class I"/>
    <property type="match status" value="1"/>
</dbReference>
<feature type="domain" description="DUF512" evidence="1">
    <location>
        <begin position="223"/>
        <end position="424"/>
    </location>
</feature>
<keyword evidence="5" id="KW-1185">Reference proteome</keyword>
<protein>
    <submittedName>
        <fullName evidence="4">DUF512 domain-containing protein</fullName>
    </submittedName>
</protein>
<evidence type="ECO:0000259" key="1">
    <source>
        <dbReference type="Pfam" id="PF04459"/>
    </source>
</evidence>
<dbReference type="InterPro" id="IPR045375">
    <property type="entry name" value="Put_radical_SAM-like_N"/>
</dbReference>
<dbReference type="EMBL" id="CP029487">
    <property type="protein sequence ID" value="QCT70023.1"/>
    <property type="molecule type" value="Genomic_DNA"/>
</dbReference>
<dbReference type="Pfam" id="PF19238">
    <property type="entry name" value="Radical_SAM_2"/>
    <property type="match status" value="1"/>
</dbReference>
<evidence type="ECO:0000313" key="5">
    <source>
        <dbReference type="Proteomes" id="UP000218387"/>
    </source>
</evidence>
<reference evidence="4 5" key="1">
    <citation type="submission" date="2018-05" db="EMBL/GenBank/DDBJ databases">
        <title>Genome comparison of Eubacterium sp.</title>
        <authorList>
            <person name="Feng Y."/>
            <person name="Sanchez-Andrea I."/>
            <person name="Stams A.J.M."/>
            <person name="De Vos W.M."/>
        </authorList>
    </citation>
    <scope>NUCLEOTIDE SEQUENCE [LARGE SCALE GENOMIC DNA]</scope>
    <source>
        <strain evidence="4 5">YI</strain>
    </source>
</reference>
<dbReference type="SUPFAM" id="SSF102114">
    <property type="entry name" value="Radical SAM enzymes"/>
    <property type="match status" value="1"/>
</dbReference>
<proteinExistence type="predicted"/>
<name>A0A4P9C410_EUBML</name>
<dbReference type="InterPro" id="IPR036034">
    <property type="entry name" value="PDZ_sf"/>
</dbReference>
<dbReference type="InterPro" id="IPR041489">
    <property type="entry name" value="PDZ_6"/>
</dbReference>
<dbReference type="InterPro" id="IPR013785">
    <property type="entry name" value="Aldolase_TIM"/>
</dbReference>
<organism evidence="4 5">
    <name type="scientific">Eubacterium maltosivorans</name>
    <dbReference type="NCBI Taxonomy" id="2041044"/>
    <lineage>
        <taxon>Bacteria</taxon>
        <taxon>Bacillati</taxon>
        <taxon>Bacillota</taxon>
        <taxon>Clostridia</taxon>
        <taxon>Eubacteriales</taxon>
        <taxon>Eubacteriaceae</taxon>
        <taxon>Eubacterium</taxon>
    </lineage>
</organism>
<dbReference type="AlphaFoldDB" id="A0A4P9C410"/>
<feature type="domain" description="PDZ" evidence="2">
    <location>
        <begin position="10"/>
        <end position="58"/>
    </location>
</feature>
<dbReference type="Gene3D" id="2.30.42.10">
    <property type="match status" value="1"/>
</dbReference>
<dbReference type="KEGG" id="emt:CPZ25_001425"/>
<dbReference type="InterPro" id="IPR058240">
    <property type="entry name" value="rSAM_sf"/>
</dbReference>
<feature type="domain" description="Putative radical SAM N-terminal" evidence="3">
    <location>
        <begin position="71"/>
        <end position="220"/>
    </location>
</feature>
<dbReference type="SUPFAM" id="SSF50156">
    <property type="entry name" value="PDZ domain-like"/>
    <property type="match status" value="1"/>
</dbReference>
<accession>A0A4P9C410</accession>
<sequence length="436" mass="49171">MRKTVGKFKIEGVAPGSIFEELEIEKGDTLLTINGMPVADIMDYRYLQADEQLMIEVEKPDGEIWELDVEKDFEEDLGLVFDENMLETRTCKNNCVFCFIDQMPPGMRETLYVKDDDERLSFLLGNYVTLTNLTEAEIERIVRYRIMPINISVHTTNPELRCAMLHNRFAGSIMESLRYFADNGIGMNGQIVLCPGYNDGHELKRTLKDLMAFYPQMASVSVVPVGLSKYREGLAKLHKFDAEGARQTLDIIRDIQAQMRSRYGTNFVYASDEFFLLAGETLPDSVYYDGFPQIENGVGMMTDFKESLEAALSEARAIRRNDVPQKVGIITGRLAADFMRDCACKVRPVCGAEPAVYPVVNDFFGEDITVSGLVTGQDIIRQVPKGADRYLIPENMVRSHTHDLLDDLTTEEIEKALQAEVRIVPVDGAAFLEAMN</sequence>
<dbReference type="Pfam" id="PF17820">
    <property type="entry name" value="PDZ_6"/>
    <property type="match status" value="1"/>
</dbReference>
<evidence type="ECO:0000313" key="4">
    <source>
        <dbReference type="EMBL" id="QCT70023.1"/>
    </source>
</evidence>
<dbReference type="Proteomes" id="UP000218387">
    <property type="component" value="Chromosome"/>
</dbReference>
<dbReference type="InterPro" id="IPR007549">
    <property type="entry name" value="DUF512"/>
</dbReference>
<evidence type="ECO:0000259" key="3">
    <source>
        <dbReference type="Pfam" id="PF19238"/>
    </source>
</evidence>
<evidence type="ECO:0000259" key="2">
    <source>
        <dbReference type="Pfam" id="PF17820"/>
    </source>
</evidence>
<gene>
    <name evidence="4" type="ORF">CPZ25_001425</name>
</gene>